<keyword evidence="1" id="KW-1133">Transmembrane helix</keyword>
<reference evidence="2 3" key="1">
    <citation type="submission" date="2020-05" db="EMBL/GenBank/DDBJ databases">
        <authorList>
            <person name="Khan S.A."/>
            <person name="Jeon C.O."/>
            <person name="Chun B.H."/>
        </authorList>
    </citation>
    <scope>NUCLEOTIDE SEQUENCE [LARGE SCALE GENOMIC DNA]</scope>
    <source>
        <strain evidence="2 3">B156</strain>
    </source>
</reference>
<evidence type="ECO:0000256" key="1">
    <source>
        <dbReference type="SAM" id="Phobius"/>
    </source>
</evidence>
<dbReference type="AlphaFoldDB" id="A0A849KF03"/>
<comment type="caution">
    <text evidence="2">The sequence shown here is derived from an EMBL/GenBank/DDBJ whole genome shotgun (WGS) entry which is preliminary data.</text>
</comment>
<dbReference type="Proteomes" id="UP000552954">
    <property type="component" value="Unassembled WGS sequence"/>
</dbReference>
<sequence>MSAQTQIRFASLAAAAYGLVLVSGIVHHFQRTGSLRALVHSLSQPAVWIALLIAALVAFGLWKRYAWAWWLGVGAAAAYQVFRITLAYVQGGAFGRVPGFATLLALALLVVLLVLLLPRKARLGCSR</sequence>
<feature type="transmembrane region" description="Helical" evidence="1">
    <location>
        <begin position="97"/>
        <end position="117"/>
    </location>
</feature>
<keyword evidence="3" id="KW-1185">Reference proteome</keyword>
<reference evidence="2 3" key="2">
    <citation type="submission" date="2020-06" db="EMBL/GenBank/DDBJ databases">
        <title>Ramlibacter rhizophilus sp. nov., isolated from rhizosphere soil of national flower Mugunghwa from South Korea.</title>
        <authorList>
            <person name="Zheng-Fei Y."/>
            <person name="Huan T."/>
        </authorList>
    </citation>
    <scope>NUCLEOTIDE SEQUENCE [LARGE SCALE GENOMIC DNA]</scope>
    <source>
        <strain evidence="2 3">B156</strain>
    </source>
</reference>
<evidence type="ECO:0000313" key="2">
    <source>
        <dbReference type="EMBL" id="NNU45114.1"/>
    </source>
</evidence>
<accession>A0A849KF03</accession>
<feature type="transmembrane region" description="Helical" evidence="1">
    <location>
        <begin position="7"/>
        <end position="26"/>
    </location>
</feature>
<proteinExistence type="predicted"/>
<protein>
    <submittedName>
        <fullName evidence="2">Uncharacterized protein</fullName>
    </submittedName>
</protein>
<dbReference type="EMBL" id="JABFCS010000001">
    <property type="protein sequence ID" value="NNU45114.1"/>
    <property type="molecule type" value="Genomic_DNA"/>
</dbReference>
<keyword evidence="1" id="KW-0472">Membrane</keyword>
<feature type="transmembrane region" description="Helical" evidence="1">
    <location>
        <begin position="69"/>
        <end position="91"/>
    </location>
</feature>
<feature type="transmembrane region" description="Helical" evidence="1">
    <location>
        <begin position="46"/>
        <end position="62"/>
    </location>
</feature>
<dbReference type="RefSeq" id="WP_171562654.1">
    <property type="nucleotide sequence ID" value="NZ_JABFCS010000001.1"/>
</dbReference>
<evidence type="ECO:0000313" key="3">
    <source>
        <dbReference type="Proteomes" id="UP000552954"/>
    </source>
</evidence>
<organism evidence="2 3">
    <name type="scientific">Ramlibacter montanisoli</name>
    <dbReference type="NCBI Taxonomy" id="2732512"/>
    <lineage>
        <taxon>Bacteria</taxon>
        <taxon>Pseudomonadati</taxon>
        <taxon>Pseudomonadota</taxon>
        <taxon>Betaproteobacteria</taxon>
        <taxon>Burkholderiales</taxon>
        <taxon>Comamonadaceae</taxon>
        <taxon>Ramlibacter</taxon>
    </lineage>
</organism>
<keyword evidence="1" id="KW-0812">Transmembrane</keyword>
<name>A0A849KF03_9BURK</name>
<gene>
    <name evidence="2" type="ORF">HK415_21045</name>
</gene>